<dbReference type="EMBL" id="GBHO01025052">
    <property type="protein sequence ID" value="JAG18552.1"/>
    <property type="molecule type" value="Transcribed_RNA"/>
</dbReference>
<sequence length="254" mass="28373">MEQENPLVVNPLQNMVFNKLFRLRILVFGVLTVGLWAIYYFVLRSGKVPAEDGPDFAYDIITNGQKKGVSVDVYYESLCPDSRSFFINELLPTVHKLGSHMFVNLIPYGRAETFVDGGAIEFKCQHGAPECLGNKVHACVIEKTLTDNALAVNVTSCLFEEYFQPTNNGEKCCRKFKVSWDDVKTCAYGSEGSQLLKKYGDMTNRLLPIDFIPTIAINNNRGSRSYQAAILKNLTHEVCKILKKNAIAPAVCGE</sequence>
<dbReference type="EMBL" id="GDHC01018971">
    <property type="protein sequence ID" value="JAP99657.1"/>
    <property type="molecule type" value="Transcribed_RNA"/>
</dbReference>
<evidence type="ECO:0000256" key="3">
    <source>
        <dbReference type="SAM" id="Phobius"/>
    </source>
</evidence>
<keyword evidence="3" id="KW-0472">Membrane</keyword>
<evidence type="ECO:0000256" key="2">
    <source>
        <dbReference type="ARBA" id="ARBA00023180"/>
    </source>
</evidence>
<comment type="similarity">
    <text evidence="1">Belongs to the GILT family.</text>
</comment>
<gene>
    <name evidence="4" type="primary">IFI30_0</name>
    <name evidence="6" type="synonym">IFI30_1</name>
    <name evidence="4" type="ORF">CM83_48896</name>
    <name evidence="6" type="ORF">g.26162</name>
</gene>
<keyword evidence="3" id="KW-1133">Transmembrane helix</keyword>
<dbReference type="GO" id="GO:0016671">
    <property type="term" value="F:oxidoreductase activity, acting on a sulfur group of donors, disulfide as acceptor"/>
    <property type="evidence" value="ECO:0007669"/>
    <property type="project" value="InterPro"/>
</dbReference>
<dbReference type="Pfam" id="PF03227">
    <property type="entry name" value="GILT"/>
    <property type="match status" value="1"/>
</dbReference>
<dbReference type="InterPro" id="IPR004911">
    <property type="entry name" value="Interferon-induced_GILT"/>
</dbReference>
<accession>A0A0A9XCV4</accession>
<reference evidence="4" key="1">
    <citation type="journal article" date="2014" name="PLoS ONE">
        <title>Transcriptome-Based Identification of ABC Transporters in the Western Tarnished Plant Bug Lygus hesperus.</title>
        <authorList>
            <person name="Hull J.J."/>
            <person name="Chaney K."/>
            <person name="Geib S.M."/>
            <person name="Fabrick J.A."/>
            <person name="Brent C.S."/>
            <person name="Walsh D."/>
            <person name="Lavine L.C."/>
        </authorList>
    </citation>
    <scope>NUCLEOTIDE SEQUENCE</scope>
</reference>
<proteinExistence type="inferred from homology"/>
<evidence type="ECO:0000313" key="6">
    <source>
        <dbReference type="EMBL" id="JAP99657.1"/>
    </source>
</evidence>
<protein>
    <submittedName>
        <fullName evidence="4">Gamma-interferon-inducible lysosomal thiol reductase</fullName>
    </submittedName>
</protein>
<feature type="transmembrane region" description="Helical" evidence="3">
    <location>
        <begin position="20"/>
        <end position="42"/>
    </location>
</feature>
<organism evidence="4">
    <name type="scientific">Lygus hesperus</name>
    <name type="common">Western plant bug</name>
    <dbReference type="NCBI Taxonomy" id="30085"/>
    <lineage>
        <taxon>Eukaryota</taxon>
        <taxon>Metazoa</taxon>
        <taxon>Ecdysozoa</taxon>
        <taxon>Arthropoda</taxon>
        <taxon>Hexapoda</taxon>
        <taxon>Insecta</taxon>
        <taxon>Pterygota</taxon>
        <taxon>Neoptera</taxon>
        <taxon>Paraneoptera</taxon>
        <taxon>Hemiptera</taxon>
        <taxon>Heteroptera</taxon>
        <taxon>Panheteroptera</taxon>
        <taxon>Cimicomorpha</taxon>
        <taxon>Miridae</taxon>
        <taxon>Mirini</taxon>
        <taxon>Lygus</taxon>
    </lineage>
</organism>
<dbReference type="PANTHER" id="PTHR13234:SF71">
    <property type="entry name" value="GAMMA-INTERFERON-INDUCIBLE LYSOSOMAL THIOL REDUCTASE-LIKE PROTEIN"/>
    <property type="match status" value="1"/>
</dbReference>
<evidence type="ECO:0000256" key="1">
    <source>
        <dbReference type="ARBA" id="ARBA00005679"/>
    </source>
</evidence>
<name>A0A0A9XCV4_LYGHE</name>
<dbReference type="EMBL" id="GBRD01010908">
    <property type="protein sequence ID" value="JAG54916.1"/>
    <property type="molecule type" value="Transcribed_RNA"/>
</dbReference>
<dbReference type="PANTHER" id="PTHR13234">
    <property type="entry name" value="GAMMA-INTERFERON INDUCIBLE LYSOSOMAL THIOL REDUCTASE GILT"/>
    <property type="match status" value="1"/>
</dbReference>
<reference evidence="5" key="3">
    <citation type="submission" date="2014-09" db="EMBL/GenBank/DDBJ databases">
        <authorList>
            <person name="Magalhaes I.L.F."/>
            <person name="Oliveira U."/>
            <person name="Santos F.R."/>
            <person name="Vidigal T.H.D.A."/>
            <person name="Brescovit A.D."/>
            <person name="Santos A.J."/>
        </authorList>
    </citation>
    <scope>NUCLEOTIDE SEQUENCE</scope>
</reference>
<keyword evidence="3" id="KW-0812">Transmembrane</keyword>
<keyword evidence="2" id="KW-0325">Glycoprotein</keyword>
<evidence type="ECO:0000313" key="5">
    <source>
        <dbReference type="EMBL" id="JAG54916.1"/>
    </source>
</evidence>
<reference evidence="4" key="2">
    <citation type="submission" date="2014-07" db="EMBL/GenBank/DDBJ databases">
        <authorList>
            <person name="Hull J."/>
        </authorList>
    </citation>
    <scope>NUCLEOTIDE SEQUENCE</scope>
</reference>
<reference evidence="6" key="4">
    <citation type="journal article" date="2016" name="Gigascience">
        <title>De novo construction of an expanded transcriptome assembly for the western tarnished plant bug, Lygus hesperus.</title>
        <authorList>
            <person name="Tassone E.E."/>
            <person name="Geib S.M."/>
            <person name="Hall B."/>
            <person name="Fabrick J.A."/>
            <person name="Brent C.S."/>
            <person name="Hull J.J."/>
        </authorList>
    </citation>
    <scope>NUCLEOTIDE SEQUENCE</scope>
</reference>
<dbReference type="AlphaFoldDB" id="A0A0A9XCV4"/>
<evidence type="ECO:0000313" key="4">
    <source>
        <dbReference type="EMBL" id="JAG18552.1"/>
    </source>
</evidence>